<comment type="subcellular location">
    <subcellularLocation>
        <location evidence="1">Cell membrane</location>
        <topology evidence="1">Multi-pass membrane protein</topology>
    </subcellularLocation>
</comment>
<dbReference type="InterPro" id="IPR036397">
    <property type="entry name" value="RNaseH_sf"/>
</dbReference>
<dbReference type="GO" id="GO:0050897">
    <property type="term" value="F:cobalt ion binding"/>
    <property type="evidence" value="ECO:0007669"/>
    <property type="project" value="TreeGrafter"/>
</dbReference>
<dbReference type="Gene3D" id="1.20.58.340">
    <property type="entry name" value="Magnesium transport protein CorA, transmembrane region"/>
    <property type="match status" value="1"/>
</dbReference>
<gene>
    <name evidence="7" type="ORF">OHC33_007593</name>
</gene>
<feature type="transmembrane region" description="Helical" evidence="6">
    <location>
        <begin position="339"/>
        <end position="360"/>
    </location>
</feature>
<dbReference type="Gene3D" id="3.30.420.10">
    <property type="entry name" value="Ribonuclease H-like superfamily/Ribonuclease H"/>
    <property type="match status" value="1"/>
</dbReference>
<dbReference type="Proteomes" id="UP001316803">
    <property type="component" value="Unassembled WGS sequence"/>
</dbReference>
<dbReference type="SUPFAM" id="SSF144083">
    <property type="entry name" value="Magnesium transport protein CorA, transmembrane region"/>
    <property type="match status" value="1"/>
</dbReference>
<comment type="caution">
    <text evidence="7">The sequence shown here is derived from an EMBL/GenBank/DDBJ whole genome shotgun (WGS) entry which is preliminary data.</text>
</comment>
<reference evidence="7 8" key="1">
    <citation type="submission" date="2022-12" db="EMBL/GenBank/DDBJ databases">
        <title>Genomic features and morphological characterization of a novel Knufia sp. strain isolated from spacecraft assembly facility.</title>
        <authorList>
            <person name="Teixeira M."/>
            <person name="Chander A.M."/>
            <person name="Stajich J.E."/>
            <person name="Venkateswaran K."/>
        </authorList>
    </citation>
    <scope>NUCLEOTIDE SEQUENCE [LARGE SCALE GENOMIC DNA]</scope>
    <source>
        <strain evidence="7 8">FJI-L2-BK-P2</strain>
    </source>
</reference>
<evidence type="ECO:0000256" key="2">
    <source>
        <dbReference type="ARBA" id="ARBA00022692"/>
    </source>
</evidence>
<evidence type="ECO:0000256" key="3">
    <source>
        <dbReference type="ARBA" id="ARBA00022989"/>
    </source>
</evidence>
<feature type="transmembrane region" description="Helical" evidence="6">
    <location>
        <begin position="305"/>
        <end position="327"/>
    </location>
</feature>
<keyword evidence="8" id="KW-1185">Reference proteome</keyword>
<feature type="compositionally biased region" description="Basic and acidic residues" evidence="5">
    <location>
        <begin position="427"/>
        <end position="437"/>
    </location>
</feature>
<accession>A0AAN8EIE1</accession>
<feature type="compositionally biased region" description="Polar residues" evidence="5">
    <location>
        <begin position="413"/>
        <end position="426"/>
    </location>
</feature>
<dbReference type="GO" id="GO:0005886">
    <property type="term" value="C:plasma membrane"/>
    <property type="evidence" value="ECO:0007669"/>
    <property type="project" value="UniProtKB-SubCell"/>
</dbReference>
<keyword evidence="3 6" id="KW-1133">Transmembrane helix</keyword>
<evidence type="ECO:0000256" key="4">
    <source>
        <dbReference type="ARBA" id="ARBA00023136"/>
    </source>
</evidence>
<evidence type="ECO:0000256" key="6">
    <source>
        <dbReference type="SAM" id="Phobius"/>
    </source>
</evidence>
<dbReference type="Pfam" id="PF01544">
    <property type="entry name" value="CorA"/>
    <property type="match status" value="1"/>
</dbReference>
<organism evidence="7 8">
    <name type="scientific">Knufia fluminis</name>
    <dbReference type="NCBI Taxonomy" id="191047"/>
    <lineage>
        <taxon>Eukaryota</taxon>
        <taxon>Fungi</taxon>
        <taxon>Dikarya</taxon>
        <taxon>Ascomycota</taxon>
        <taxon>Pezizomycotina</taxon>
        <taxon>Eurotiomycetes</taxon>
        <taxon>Chaetothyriomycetidae</taxon>
        <taxon>Chaetothyriales</taxon>
        <taxon>Trichomeriaceae</taxon>
        <taxon>Knufia</taxon>
    </lineage>
</organism>
<dbReference type="AlphaFoldDB" id="A0AAN8EIE1"/>
<evidence type="ECO:0000256" key="5">
    <source>
        <dbReference type="SAM" id="MobiDB-lite"/>
    </source>
</evidence>
<dbReference type="EMBL" id="JAKLMC020000020">
    <property type="protein sequence ID" value="KAK5951537.1"/>
    <property type="molecule type" value="Genomic_DNA"/>
</dbReference>
<evidence type="ECO:0000313" key="7">
    <source>
        <dbReference type="EMBL" id="KAK5951537.1"/>
    </source>
</evidence>
<dbReference type="InterPro" id="IPR002523">
    <property type="entry name" value="MgTranspt_CorA/ZnTranspt_ZntB"/>
</dbReference>
<proteinExistence type="predicted"/>
<feature type="region of interest" description="Disordered" evidence="5">
    <location>
        <begin position="410"/>
        <end position="439"/>
    </location>
</feature>
<dbReference type="GO" id="GO:0015095">
    <property type="term" value="F:magnesium ion transmembrane transporter activity"/>
    <property type="evidence" value="ECO:0007669"/>
    <property type="project" value="TreeGrafter"/>
</dbReference>
<sequence length="604" mass="68893">MSFVDPWKLATVAEVPYFSNQVFMHTDHLDSDHDQPYFMMWFAIRYFSEERHASTAWSAATGFELAREMTMLPTLPESFHAHRTKHGCPIREARDVLLLKAYPGPATSCFSITFLSDHGGSPWDHFPIGRQPSNDEHTIRGPLTPVLMYIELLRKHFKGALSQWSNVLGRIEEEIELKISDDNLMSRIMFDQAGLEKSKFYFKVLQLLRIMHDSVEDTKQRVAEWPLEWQHQFRRSLVGRFCSESDLEALNTRWRQIEASCLLELNRIQNRIERKHAEIESLRDGLFNATSVREALQAGHTNQNIMVFTVVTIVYLPLPFVTAFFGMDNIPSDSYLVKSMAPFAGMIAAFAVVTYGLALISLKWYRLRRTGNFAPRHLFPAFTIRRNVHVVIRSIRVGLVVEIEGEDREQRSTHSQLSQNFTQPSSRDARPVPENRTSRPYKSKKYIAIGDVSNAEMKHAVELFAIMAAMQIAMSKCQAEKDEGWLKIEEVVVFSDSNQALEAIRDFHTWSEERQSGYLRLRELGEIKLLAARIQEMGVKSELRWAPAGEGVVGLDRVHEIARDAASDESVQIANCPNNGRDLKLATMMATGHEKSDGSLGSKS</sequence>
<dbReference type="GO" id="GO:0003676">
    <property type="term" value="F:nucleic acid binding"/>
    <property type="evidence" value="ECO:0007669"/>
    <property type="project" value="InterPro"/>
</dbReference>
<evidence type="ECO:0000313" key="8">
    <source>
        <dbReference type="Proteomes" id="UP001316803"/>
    </source>
</evidence>
<evidence type="ECO:0000256" key="1">
    <source>
        <dbReference type="ARBA" id="ARBA00004651"/>
    </source>
</evidence>
<keyword evidence="2 6" id="KW-0812">Transmembrane</keyword>
<keyword evidence="4 6" id="KW-0472">Membrane</keyword>
<protein>
    <submittedName>
        <fullName evidence="7">Uncharacterized protein</fullName>
    </submittedName>
</protein>
<dbReference type="GO" id="GO:0000287">
    <property type="term" value="F:magnesium ion binding"/>
    <property type="evidence" value="ECO:0007669"/>
    <property type="project" value="TreeGrafter"/>
</dbReference>
<dbReference type="PANTHER" id="PTHR46494">
    <property type="entry name" value="CORA FAMILY METAL ION TRANSPORTER (EUROFUNG)"/>
    <property type="match status" value="1"/>
</dbReference>
<dbReference type="InterPro" id="IPR045863">
    <property type="entry name" value="CorA_TM1_TM2"/>
</dbReference>
<dbReference type="GO" id="GO:0015087">
    <property type="term" value="F:cobalt ion transmembrane transporter activity"/>
    <property type="evidence" value="ECO:0007669"/>
    <property type="project" value="TreeGrafter"/>
</dbReference>
<name>A0AAN8EIE1_9EURO</name>
<dbReference type="PANTHER" id="PTHR46494:SF1">
    <property type="entry name" value="CORA FAMILY METAL ION TRANSPORTER (EUROFUNG)"/>
    <property type="match status" value="1"/>
</dbReference>